<evidence type="ECO:0000313" key="6">
    <source>
        <dbReference type="Proteomes" id="UP000231057"/>
    </source>
</evidence>
<evidence type="ECO:0000313" key="5">
    <source>
        <dbReference type="EMBL" id="ATS19140.1"/>
    </source>
</evidence>
<dbReference type="InterPro" id="IPR051465">
    <property type="entry name" value="Cell_Envelope_Struct_Comp"/>
</dbReference>
<keyword evidence="2" id="KW-0732">Signal</keyword>
<gene>
    <name evidence="5" type="ORF">BRW62_10760</name>
</gene>
<feature type="coiled-coil region" evidence="3">
    <location>
        <begin position="146"/>
        <end position="180"/>
    </location>
</feature>
<dbReference type="InterPro" id="IPR007049">
    <property type="entry name" value="Carb-sel_porin_OprB"/>
</dbReference>
<evidence type="ECO:0000256" key="3">
    <source>
        <dbReference type="SAM" id="Coils"/>
    </source>
</evidence>
<dbReference type="PANTHER" id="PTHR43308:SF1">
    <property type="entry name" value="OUTER MEMBRANE PROTEIN ALPHA"/>
    <property type="match status" value="1"/>
</dbReference>
<sequence length="612" mass="63935">MKKTYLLAGSLSLLGVVAGANIATANEPASFENLIAAEPQNLQVSEALPAPNAIADASGAITSVNQLLANEESMGQVTSVSQLSDVRPTDWAYQALASLVEKYGCIAGYPDGTFRGNRAATRYEMAAALNACLDVISDRFATKEELATLQKLMDEFAAELATLRGRVDNLEARTAALEATQFSTTTKLTGTAVMSVQYGGRFSSSALTANPPFSLGSGVPSSTVPGSTSPPGFFPIVSFTPTQTNPTVIAAVILNLNTSFTGTDLLQTSLSTGNGGLDAISTYGVGLNQNPFAYGTGIGGNPTATFGAPLPYFSPSQYYWSGFGPGVNLYRLAYSFKPTQDVTITAGPQFYPSDIIDTNSWANSPASDFGTYFFINNPFIVPYALNFLGGAGAAIQWNPNEGPFTARALYIAANAGNPFSGALPSGGFAGDPFQGSLELEYANTFGNGRNSYAVKLQGTYSKTYGVESRAGGLNFELNLGRLGIFGRAGVAGIPASYNPRMSPLPYSFLGFPASGMMAYSFMAGIGYKDLLVPGSVLAAAAGAPFINSAPSAGFINNANQVNVEAFYKFPISDNISITPIFTAIINPNNTNGAGLISGQPILQGVIRTTFTF</sequence>
<dbReference type="Gene3D" id="2.40.160.180">
    <property type="entry name" value="Carbohydrate-selective porin OprB"/>
    <property type="match status" value="1"/>
</dbReference>
<dbReference type="GO" id="GO:0015288">
    <property type="term" value="F:porin activity"/>
    <property type="evidence" value="ECO:0007669"/>
    <property type="project" value="InterPro"/>
</dbReference>
<reference evidence="6" key="2">
    <citation type="journal article" date="2022" name="Front. Microbiol.">
        <title>Comparative Genomic Analysis Revealed Distinct Molecular Components and Organization of CO2-Concentrating Mechanism in Thermophilic Cyanobacteria.</title>
        <authorList>
            <person name="Tang J."/>
            <person name="Zhou H."/>
            <person name="Yao D."/>
            <person name="Riaz S."/>
            <person name="You D."/>
            <person name="Klepacz-Smolka A."/>
            <person name="Daroch M."/>
        </authorList>
    </citation>
    <scope>NUCLEOTIDE SEQUENCE [LARGE SCALE GENOMIC DNA]</scope>
    <source>
        <strain evidence="6">PCC 6715</strain>
    </source>
</reference>
<dbReference type="NCBIfam" id="NF033921">
    <property type="entry name" value="por_somb"/>
    <property type="match status" value="1"/>
</dbReference>
<evidence type="ECO:0000256" key="1">
    <source>
        <dbReference type="ARBA" id="ARBA00008769"/>
    </source>
</evidence>
<dbReference type="Proteomes" id="UP000231057">
    <property type="component" value="Chromosome"/>
</dbReference>
<proteinExistence type="inferred from homology"/>
<evidence type="ECO:0000259" key="4">
    <source>
        <dbReference type="PROSITE" id="PS51272"/>
    </source>
</evidence>
<dbReference type="InterPro" id="IPR001119">
    <property type="entry name" value="SLH_dom"/>
</dbReference>
<protein>
    <submittedName>
        <fullName evidence="5">Porin</fullName>
    </submittedName>
</protein>
<feature type="chain" id="PRO_5013426350" evidence="2">
    <location>
        <begin position="26"/>
        <end position="612"/>
    </location>
</feature>
<dbReference type="InterPro" id="IPR047684">
    <property type="entry name" value="Por_som-like"/>
</dbReference>
<dbReference type="InterPro" id="IPR038673">
    <property type="entry name" value="OprB_sf"/>
</dbReference>
<comment type="similarity">
    <text evidence="1 2">Belongs to the OprB family.</text>
</comment>
<dbReference type="RefSeq" id="WP_227517383.1">
    <property type="nucleotide sequence ID" value="NZ_CP018092.1"/>
</dbReference>
<name>A0A2D2Q3Q3_PARLV</name>
<dbReference type="Pfam" id="PF00395">
    <property type="entry name" value="SLH"/>
    <property type="match status" value="1"/>
</dbReference>
<keyword evidence="3" id="KW-0175">Coiled coil</keyword>
<dbReference type="KEGG" id="slw:BRW62_10760"/>
<dbReference type="EMBL" id="CP018092">
    <property type="protein sequence ID" value="ATS19140.1"/>
    <property type="molecule type" value="Genomic_DNA"/>
</dbReference>
<dbReference type="GO" id="GO:0016020">
    <property type="term" value="C:membrane"/>
    <property type="evidence" value="ECO:0007669"/>
    <property type="project" value="InterPro"/>
</dbReference>
<dbReference type="AlphaFoldDB" id="A0A2D2Q3Q3"/>
<dbReference type="Pfam" id="PF04966">
    <property type="entry name" value="OprB"/>
    <property type="match status" value="1"/>
</dbReference>
<reference evidence="5 6" key="1">
    <citation type="submission" date="2016-11" db="EMBL/GenBank/DDBJ databases">
        <title>Complete genome sequence of thermophilic cyanobacteria strain Synechococcus sp. PCC6715.</title>
        <authorList>
            <person name="Tang J."/>
            <person name="Daroch M."/>
            <person name="Liang Y."/>
            <person name="Jiang D."/>
            <person name="Shah M."/>
        </authorList>
    </citation>
    <scope>NUCLEOTIDE SEQUENCE [LARGE SCALE GENOMIC DNA]</scope>
    <source>
        <strain evidence="5 6">PCC 6715</strain>
    </source>
</reference>
<dbReference type="PROSITE" id="PS51272">
    <property type="entry name" value="SLH"/>
    <property type="match status" value="1"/>
</dbReference>
<dbReference type="PANTHER" id="PTHR43308">
    <property type="entry name" value="OUTER MEMBRANE PROTEIN ALPHA-RELATED"/>
    <property type="match status" value="1"/>
</dbReference>
<keyword evidence="6" id="KW-1185">Reference proteome</keyword>
<accession>A0A2D2Q3Q3</accession>
<feature type="signal peptide" evidence="2">
    <location>
        <begin position="1"/>
        <end position="25"/>
    </location>
</feature>
<evidence type="ECO:0000256" key="2">
    <source>
        <dbReference type="RuleBase" id="RU363072"/>
    </source>
</evidence>
<feature type="domain" description="SLH" evidence="4">
    <location>
        <begin position="79"/>
        <end position="143"/>
    </location>
</feature>
<dbReference type="GO" id="GO:0008643">
    <property type="term" value="P:carbohydrate transport"/>
    <property type="evidence" value="ECO:0007669"/>
    <property type="project" value="InterPro"/>
</dbReference>
<organism evidence="5 6">
    <name type="scientific">Parathermosynechococcus lividus PCC 6715</name>
    <dbReference type="NCBI Taxonomy" id="1917166"/>
    <lineage>
        <taxon>Bacteria</taxon>
        <taxon>Bacillati</taxon>
        <taxon>Cyanobacteriota</taxon>
        <taxon>Cyanophyceae</taxon>
        <taxon>Acaryochloridales</taxon>
        <taxon>Thermosynechococcaceae</taxon>
        <taxon>Parathermosynechococcus</taxon>
    </lineage>
</organism>